<accession>A0AAD5U305</accession>
<comment type="subcellular location">
    <subcellularLocation>
        <location evidence="1">Nucleus</location>
        <location evidence="1">Nucleolus</location>
    </subcellularLocation>
</comment>
<protein>
    <recommendedName>
        <fullName evidence="9">Nucleolar protein 12</fullName>
    </recommendedName>
</protein>
<sequence length="223" mass="25796">MGIRDSSITIEMAWVKRDKNLVITFDENSRRDYITGFRKRKQERAKLGREKAINILKKEKAESRKEKKRKLHEVDEQLESIEAIANGKKEAASVSIPDDLDSVCSSEECEGDINLEKSDILIEEDDSLTTVTITDLNDDFEALDEMNNEIARKRKRDLENSLGTSEVLENYKKMQKEKVVLKKPKVKKSKQRPRQGKLLDSQGRRNNPKGKVGREKLKRNRKP</sequence>
<gene>
    <name evidence="7" type="ORF">HK099_002010</name>
</gene>
<feature type="region of interest" description="Disordered" evidence="6">
    <location>
        <begin position="178"/>
        <end position="223"/>
    </location>
</feature>
<feature type="compositionally biased region" description="Basic residues" evidence="6">
    <location>
        <begin position="181"/>
        <end position="195"/>
    </location>
</feature>
<comment type="similarity">
    <text evidence="2">Belongs to the RRP17 family.</text>
</comment>
<organism evidence="7 8">
    <name type="scientific">Clydaea vesicula</name>
    <dbReference type="NCBI Taxonomy" id="447962"/>
    <lineage>
        <taxon>Eukaryota</taxon>
        <taxon>Fungi</taxon>
        <taxon>Fungi incertae sedis</taxon>
        <taxon>Chytridiomycota</taxon>
        <taxon>Chytridiomycota incertae sedis</taxon>
        <taxon>Chytridiomycetes</taxon>
        <taxon>Lobulomycetales</taxon>
        <taxon>Lobulomycetaceae</taxon>
        <taxon>Clydaea</taxon>
    </lineage>
</organism>
<proteinExistence type="inferred from homology"/>
<keyword evidence="8" id="KW-1185">Reference proteome</keyword>
<evidence type="ECO:0000256" key="6">
    <source>
        <dbReference type="SAM" id="MobiDB-lite"/>
    </source>
</evidence>
<dbReference type="PANTHER" id="PTHR14577">
    <property type="entry name" value="NUCLEOLAR PROTEIN 12"/>
    <property type="match status" value="1"/>
</dbReference>
<dbReference type="Proteomes" id="UP001211065">
    <property type="component" value="Unassembled WGS sequence"/>
</dbReference>
<reference evidence="7" key="1">
    <citation type="submission" date="2020-05" db="EMBL/GenBank/DDBJ databases">
        <title>Phylogenomic resolution of chytrid fungi.</title>
        <authorList>
            <person name="Stajich J.E."/>
            <person name="Amses K."/>
            <person name="Simmons R."/>
            <person name="Seto K."/>
            <person name="Myers J."/>
            <person name="Bonds A."/>
            <person name="Quandt C.A."/>
            <person name="Barry K."/>
            <person name="Liu P."/>
            <person name="Grigoriev I."/>
            <person name="Longcore J.E."/>
            <person name="James T.Y."/>
        </authorList>
    </citation>
    <scope>NUCLEOTIDE SEQUENCE</scope>
    <source>
        <strain evidence="7">JEL0476</strain>
    </source>
</reference>
<evidence type="ECO:0000313" key="7">
    <source>
        <dbReference type="EMBL" id="KAJ3222700.1"/>
    </source>
</evidence>
<evidence type="ECO:0000256" key="1">
    <source>
        <dbReference type="ARBA" id="ARBA00004604"/>
    </source>
</evidence>
<evidence type="ECO:0000256" key="2">
    <source>
        <dbReference type="ARBA" id="ARBA00007175"/>
    </source>
</evidence>
<name>A0AAD5U305_9FUNG</name>
<evidence type="ECO:0000256" key="3">
    <source>
        <dbReference type="ARBA" id="ARBA00023054"/>
    </source>
</evidence>
<dbReference type="PANTHER" id="PTHR14577:SF0">
    <property type="entry name" value="NUCLEOLAR PROTEIN 12"/>
    <property type="match status" value="1"/>
</dbReference>
<evidence type="ECO:0000256" key="4">
    <source>
        <dbReference type="ARBA" id="ARBA00023242"/>
    </source>
</evidence>
<feature type="coiled-coil region" evidence="5">
    <location>
        <begin position="53"/>
        <end position="84"/>
    </location>
</feature>
<evidence type="ECO:0008006" key="9">
    <source>
        <dbReference type="Google" id="ProtNLM"/>
    </source>
</evidence>
<keyword evidence="3 5" id="KW-0175">Coiled coil</keyword>
<keyword evidence="4" id="KW-0539">Nucleus</keyword>
<dbReference type="GO" id="GO:0019843">
    <property type="term" value="F:rRNA binding"/>
    <property type="evidence" value="ECO:0007669"/>
    <property type="project" value="TreeGrafter"/>
</dbReference>
<dbReference type="AlphaFoldDB" id="A0AAD5U305"/>
<comment type="caution">
    <text evidence="7">The sequence shown here is derived from an EMBL/GenBank/DDBJ whole genome shotgun (WGS) entry which is preliminary data.</text>
</comment>
<dbReference type="EMBL" id="JADGJW010000163">
    <property type="protein sequence ID" value="KAJ3222700.1"/>
    <property type="molecule type" value="Genomic_DNA"/>
</dbReference>
<evidence type="ECO:0000256" key="5">
    <source>
        <dbReference type="SAM" id="Coils"/>
    </source>
</evidence>
<dbReference type="GO" id="GO:0005730">
    <property type="term" value="C:nucleolus"/>
    <property type="evidence" value="ECO:0007669"/>
    <property type="project" value="UniProtKB-SubCell"/>
</dbReference>
<evidence type="ECO:0000313" key="8">
    <source>
        <dbReference type="Proteomes" id="UP001211065"/>
    </source>
</evidence>
<dbReference type="Pfam" id="PF09805">
    <property type="entry name" value="Nop25"/>
    <property type="match status" value="1"/>
</dbReference>
<dbReference type="InterPro" id="IPR019186">
    <property type="entry name" value="Nucleolar_protein_12"/>
</dbReference>